<sequence length="65" mass="7442">MDRIRVFVKWLESIDAVVGELHTMVRSPVLRDGQNVRDVMLDSDRAEEILDPSRRGCGANGLRYQ</sequence>
<protein>
    <submittedName>
        <fullName evidence="1">Uncharacterized protein</fullName>
    </submittedName>
</protein>
<accession>A0A8J7RCA0</accession>
<dbReference type="EMBL" id="JAGGKE010000003">
    <property type="protein sequence ID" value="MBP1901303.1"/>
    <property type="molecule type" value="Genomic_DNA"/>
</dbReference>
<dbReference type="AlphaFoldDB" id="A0A8J7RCA0"/>
<dbReference type="RefSeq" id="WP_245203197.1">
    <property type="nucleotide sequence ID" value="NZ_BAAADX010000005.1"/>
</dbReference>
<evidence type="ECO:0000313" key="2">
    <source>
        <dbReference type="Proteomes" id="UP000770586"/>
    </source>
</evidence>
<organism evidence="1 2">
    <name type="scientific">Halorubrum trapanicum</name>
    <dbReference type="NCBI Taxonomy" id="29284"/>
    <lineage>
        <taxon>Archaea</taxon>
        <taxon>Methanobacteriati</taxon>
        <taxon>Methanobacteriota</taxon>
        <taxon>Stenosarchaea group</taxon>
        <taxon>Halobacteria</taxon>
        <taxon>Halobacteriales</taxon>
        <taxon>Haloferacaceae</taxon>
        <taxon>Halorubrum</taxon>
    </lineage>
</organism>
<comment type="caution">
    <text evidence="1">The sequence shown here is derived from an EMBL/GenBank/DDBJ whole genome shotgun (WGS) entry which is preliminary data.</text>
</comment>
<reference evidence="1 2" key="1">
    <citation type="submission" date="2021-03" db="EMBL/GenBank/DDBJ databases">
        <title>Genomic Encyclopedia of Type Strains, Phase IV (KMG-IV): sequencing the most valuable type-strain genomes for metagenomic binning, comparative biology and taxonomic classification.</title>
        <authorList>
            <person name="Goeker M."/>
        </authorList>
    </citation>
    <scope>NUCLEOTIDE SEQUENCE [LARGE SCALE GENOMIC DNA]</scope>
    <source>
        <strain evidence="1 2">DSM 12287</strain>
    </source>
</reference>
<keyword evidence="2" id="KW-1185">Reference proteome</keyword>
<evidence type="ECO:0000313" key="1">
    <source>
        <dbReference type="EMBL" id="MBP1901303.1"/>
    </source>
</evidence>
<gene>
    <name evidence="1" type="ORF">J2744_000973</name>
</gene>
<dbReference type="Proteomes" id="UP000770586">
    <property type="component" value="Unassembled WGS sequence"/>
</dbReference>
<name>A0A8J7RCA0_9EURY</name>
<proteinExistence type="predicted"/>